<evidence type="ECO:0000313" key="2">
    <source>
        <dbReference type="EMBL" id="PRQ72557.1"/>
    </source>
</evidence>
<dbReference type="Proteomes" id="UP000199069">
    <property type="component" value="Unassembled WGS sequence"/>
</dbReference>
<dbReference type="EMBL" id="LCTV02000009">
    <property type="protein sequence ID" value="PRQ72557.1"/>
    <property type="molecule type" value="Genomic_DNA"/>
</dbReference>
<reference evidence="2 4" key="2">
    <citation type="journal article" date="2018" name="Elife">
        <title>Functional genomics of lipid metabolism in the oleaginous yeast Rhodosporidium toruloides.</title>
        <authorList>
            <person name="Coradetti S.T."/>
            <person name="Pinel D."/>
            <person name="Geiselman G."/>
            <person name="Ito M."/>
            <person name="Mondo S."/>
            <person name="Reilly M.C."/>
            <person name="Cheng Y.F."/>
            <person name="Bauer S."/>
            <person name="Grigoriev I."/>
            <person name="Gladden J.M."/>
            <person name="Simmons B.A."/>
            <person name="Brem R."/>
            <person name="Arkin A.P."/>
            <person name="Skerker J.M."/>
        </authorList>
    </citation>
    <scope>NUCLEOTIDE SEQUENCE [LARGE SCALE GENOMIC DNA]</scope>
    <source>
        <strain evidence="2 4">NBRC 0880</strain>
    </source>
</reference>
<keyword evidence="3" id="KW-1185">Reference proteome</keyword>
<sequence>MSTSPLPTLGNPLDVEAYQSGRESALKWAKENGYSDECMVEVQVAWGEQGESANLLAKEDGVRDTADLVGATLSPSADANAHVNNAVYFRWLETGRLNFMRVLGSHLDPQAAKDLSGSGKGKGVILARITFDYRVRPGLICFLACSWRGDGLLTASDGAQKPTFHPDNLLILHKPVQVSAKKMILQASVYSYAQQTVVGTSDSVMVGYDYDAGKSCAWSPQLVELLVERGAEKVESSGKAKL</sequence>
<dbReference type="OrthoDB" id="5538558at2759"/>
<name>A0A0K3CJY8_RHOTO</name>
<evidence type="ECO:0000313" key="1">
    <source>
        <dbReference type="EMBL" id="CTR08977.1"/>
    </source>
</evidence>
<dbReference type="CDD" id="cd00586">
    <property type="entry name" value="4HBT"/>
    <property type="match status" value="1"/>
</dbReference>
<evidence type="ECO:0000313" key="3">
    <source>
        <dbReference type="Proteomes" id="UP000199069"/>
    </source>
</evidence>
<dbReference type="EMBL" id="CWKI01000009">
    <property type="protein sequence ID" value="CTR08977.1"/>
    <property type="molecule type" value="Genomic_DNA"/>
</dbReference>
<reference evidence="1 3" key="1">
    <citation type="submission" date="2015-07" db="EMBL/GenBank/DDBJ databases">
        <authorList>
            <person name="Cajimat M.N.B."/>
            <person name="Milazzo M.L."/>
            <person name="Fulhorst C.F."/>
        </authorList>
    </citation>
    <scope>NUCLEOTIDE SEQUENCE [LARGE SCALE GENOMIC DNA]</scope>
    <source>
        <strain evidence="1">Single colony</strain>
    </source>
</reference>
<dbReference type="Gene3D" id="3.10.129.10">
    <property type="entry name" value="Hotdog Thioesterase"/>
    <property type="match status" value="1"/>
</dbReference>
<organism evidence="1 3">
    <name type="scientific">Rhodotorula toruloides</name>
    <name type="common">Yeast</name>
    <name type="synonym">Rhodosporidium toruloides</name>
    <dbReference type="NCBI Taxonomy" id="5286"/>
    <lineage>
        <taxon>Eukaryota</taxon>
        <taxon>Fungi</taxon>
        <taxon>Dikarya</taxon>
        <taxon>Basidiomycota</taxon>
        <taxon>Pucciniomycotina</taxon>
        <taxon>Microbotryomycetes</taxon>
        <taxon>Sporidiobolales</taxon>
        <taxon>Sporidiobolaceae</taxon>
        <taxon>Rhodotorula</taxon>
    </lineage>
</organism>
<dbReference type="SUPFAM" id="SSF54637">
    <property type="entry name" value="Thioesterase/thiol ester dehydrase-isomerase"/>
    <property type="match status" value="1"/>
</dbReference>
<dbReference type="AlphaFoldDB" id="A0A0K3CJY8"/>
<protein>
    <submittedName>
        <fullName evidence="1">Uncharacterized protein</fullName>
    </submittedName>
</protein>
<dbReference type="Pfam" id="PF13279">
    <property type="entry name" value="4HBT_2"/>
    <property type="match status" value="1"/>
</dbReference>
<accession>A0A0K3CJY8</accession>
<dbReference type="InterPro" id="IPR029069">
    <property type="entry name" value="HotDog_dom_sf"/>
</dbReference>
<proteinExistence type="predicted"/>
<dbReference type="Proteomes" id="UP000239560">
    <property type="component" value="Unassembled WGS sequence"/>
</dbReference>
<gene>
    <name evidence="1" type="primary">FGENESH: predicted gene_9.184</name>
    <name evidence="2" type="ORF">AAT19DRAFT_16481</name>
    <name evidence="1" type="ORF">BN2166_0048380</name>
</gene>
<evidence type="ECO:0000313" key="4">
    <source>
        <dbReference type="Proteomes" id="UP000239560"/>
    </source>
</evidence>